<dbReference type="GO" id="GO:0003677">
    <property type="term" value="F:DNA binding"/>
    <property type="evidence" value="ECO:0007669"/>
    <property type="project" value="UniProtKB-KW"/>
</dbReference>
<proteinExistence type="predicted"/>
<accession>A0A099FC53</accession>
<organism evidence="1 2">
    <name type="scientific">Paracoccus sphaerophysae</name>
    <dbReference type="NCBI Taxonomy" id="690417"/>
    <lineage>
        <taxon>Bacteria</taxon>
        <taxon>Pseudomonadati</taxon>
        <taxon>Pseudomonadota</taxon>
        <taxon>Alphaproteobacteria</taxon>
        <taxon>Rhodobacterales</taxon>
        <taxon>Paracoccaceae</taxon>
        <taxon>Paracoccus</taxon>
    </lineage>
</organism>
<dbReference type="GO" id="GO:0006355">
    <property type="term" value="P:regulation of DNA-templated transcription"/>
    <property type="evidence" value="ECO:0007669"/>
    <property type="project" value="InterPro"/>
</dbReference>
<reference evidence="1 2" key="2">
    <citation type="submission" date="2014-10" db="EMBL/GenBank/DDBJ databases">
        <title>Paracoccus sanguinis sp. nov., isolated from clinical specimens of New York State patients.</title>
        <authorList>
            <person name="Mingle L.A."/>
            <person name="Cole J.A."/>
            <person name="Lapierre P."/>
            <person name="Musser K.A."/>
        </authorList>
    </citation>
    <scope>NUCLEOTIDE SEQUENCE [LARGE SCALE GENOMIC DNA]</scope>
    <source>
        <strain evidence="1 2">HAMBI 3106</strain>
    </source>
</reference>
<dbReference type="InterPro" id="IPR010985">
    <property type="entry name" value="Ribbon_hlx_hlx"/>
</dbReference>
<keyword evidence="1" id="KW-0238">DNA-binding</keyword>
<reference evidence="1 2" key="1">
    <citation type="submission" date="2014-09" db="EMBL/GenBank/DDBJ databases">
        <authorList>
            <person name="McGinnis J.M."/>
            <person name="Wolfgang W.J."/>
        </authorList>
    </citation>
    <scope>NUCLEOTIDE SEQUENCE [LARGE SCALE GENOMIC DNA]</scope>
    <source>
        <strain evidence="1 2">HAMBI 3106</strain>
    </source>
</reference>
<name>A0A099FC53_9RHOB</name>
<protein>
    <submittedName>
        <fullName evidence="1">DNA-binding protein</fullName>
    </submittedName>
</protein>
<dbReference type="EMBL" id="JRKS01000016">
    <property type="protein sequence ID" value="KGJ07791.1"/>
    <property type="molecule type" value="Genomic_DNA"/>
</dbReference>
<dbReference type="RefSeq" id="WP_036718357.1">
    <property type="nucleotide sequence ID" value="NZ_JRKS01000016.1"/>
</dbReference>
<dbReference type="SUPFAM" id="SSF47598">
    <property type="entry name" value="Ribbon-helix-helix"/>
    <property type="match status" value="1"/>
</dbReference>
<dbReference type="AlphaFoldDB" id="A0A099FC53"/>
<evidence type="ECO:0000313" key="2">
    <source>
        <dbReference type="Proteomes" id="UP000029917"/>
    </source>
</evidence>
<keyword evidence="2" id="KW-1185">Reference proteome</keyword>
<dbReference type="Gene3D" id="1.10.1220.10">
    <property type="entry name" value="Met repressor-like"/>
    <property type="match status" value="1"/>
</dbReference>
<dbReference type="Proteomes" id="UP000029917">
    <property type="component" value="Unassembled WGS sequence"/>
</dbReference>
<dbReference type="InterPro" id="IPR013321">
    <property type="entry name" value="Arc_rbn_hlx_hlx"/>
</dbReference>
<comment type="caution">
    <text evidence="1">The sequence shown here is derived from an EMBL/GenBank/DDBJ whole genome shotgun (WGS) entry which is preliminary data.</text>
</comment>
<dbReference type="STRING" id="690417.IC63_07015"/>
<gene>
    <name evidence="1" type="ORF">IC63_07015</name>
</gene>
<sequence>MTDRKPMQLRLPADLKAWIAAQSALNQSSQNSEVIRAVRERMDRETQPQT</sequence>
<evidence type="ECO:0000313" key="1">
    <source>
        <dbReference type="EMBL" id="KGJ07791.1"/>
    </source>
</evidence>